<keyword evidence="2 3" id="KW-0687">Ribonucleoprotein</keyword>
<dbReference type="NCBIfam" id="TIGR00952">
    <property type="entry name" value="S15_bact"/>
    <property type="match status" value="1"/>
</dbReference>
<comment type="subunit">
    <text evidence="3">Part of the 30S ribosomal subunit. Forms a bridge to the 50S subunit in the 70S ribosome, contacting the 23S rRNA.</text>
</comment>
<dbReference type="InterPro" id="IPR009068">
    <property type="entry name" value="uS15_NS1_RNA-bd_sf"/>
</dbReference>
<protein>
    <recommendedName>
        <fullName evidence="3">Small ribosomal subunit protein uS15</fullName>
    </recommendedName>
</protein>
<dbReference type="GO" id="GO:0022627">
    <property type="term" value="C:cytosolic small ribosomal subunit"/>
    <property type="evidence" value="ECO:0007669"/>
    <property type="project" value="TreeGrafter"/>
</dbReference>
<dbReference type="PANTHER" id="PTHR23321">
    <property type="entry name" value="RIBOSOMAL PROTEIN S15, BACTERIAL AND ORGANELLAR"/>
    <property type="match status" value="1"/>
</dbReference>
<reference evidence="6 7" key="1">
    <citation type="submission" date="2017-09" db="EMBL/GenBank/DDBJ databases">
        <title>Depth-based differentiation of microbial function through sediment-hosted aquifers and enrichment of novel symbionts in the deep terrestrial subsurface.</title>
        <authorList>
            <person name="Probst A.J."/>
            <person name="Ladd B."/>
            <person name="Jarett J.K."/>
            <person name="Geller-Mcgrath D.E."/>
            <person name="Sieber C.M."/>
            <person name="Emerson J.B."/>
            <person name="Anantharaman K."/>
            <person name="Thomas B.C."/>
            <person name="Malmstrom R."/>
            <person name="Stieglmeier M."/>
            <person name="Klingl A."/>
            <person name="Woyke T."/>
            <person name="Ryan C.M."/>
            <person name="Banfield J.F."/>
        </authorList>
    </citation>
    <scope>NUCLEOTIDE SEQUENCE [LARGE SCALE GENOMIC DNA]</scope>
    <source>
        <strain evidence="6">CG22_combo_CG10-13_8_21_14_all_38_20</strain>
    </source>
</reference>
<dbReference type="SUPFAM" id="SSF47060">
    <property type="entry name" value="S15/NS1 RNA-binding domain"/>
    <property type="match status" value="1"/>
</dbReference>
<dbReference type="Gene3D" id="1.10.287.10">
    <property type="entry name" value="S15/NS1, RNA-binding"/>
    <property type="match status" value="1"/>
</dbReference>
<evidence type="ECO:0000256" key="3">
    <source>
        <dbReference type="HAMAP-Rule" id="MF_01343"/>
    </source>
</evidence>
<keyword evidence="3 5" id="KW-0699">rRNA-binding</keyword>
<sequence>MVLKKKAEAAPKGNKEKIIVKFHLNDNDTGSPEVQIALLSHRIESVSKHLTDNPNDKHTRRGLLGIISKRRRMLKFLEGKSEERYKEVIKKVGLKK</sequence>
<dbReference type="AlphaFoldDB" id="A0A2H0BWM1"/>
<keyword evidence="3 5" id="KW-0694">RNA-binding</keyword>
<dbReference type="Proteomes" id="UP000231246">
    <property type="component" value="Unassembled WGS sequence"/>
</dbReference>
<dbReference type="SMART" id="SM01387">
    <property type="entry name" value="Ribosomal_S15"/>
    <property type="match status" value="1"/>
</dbReference>
<dbReference type="Pfam" id="PF00312">
    <property type="entry name" value="Ribosomal_S15"/>
    <property type="match status" value="1"/>
</dbReference>
<organism evidence="6 7">
    <name type="scientific">Candidatus Roizmanbacteria bacterium CG22_combo_CG10-13_8_21_14_all_38_20</name>
    <dbReference type="NCBI Taxonomy" id="1974862"/>
    <lineage>
        <taxon>Bacteria</taxon>
        <taxon>Candidatus Roizmaniibacteriota</taxon>
    </lineage>
</organism>
<evidence type="ECO:0000313" key="7">
    <source>
        <dbReference type="Proteomes" id="UP000231246"/>
    </source>
</evidence>
<dbReference type="GO" id="GO:0019843">
    <property type="term" value="F:rRNA binding"/>
    <property type="evidence" value="ECO:0007669"/>
    <property type="project" value="UniProtKB-UniRule"/>
</dbReference>
<dbReference type="GO" id="GO:0006412">
    <property type="term" value="P:translation"/>
    <property type="evidence" value="ECO:0007669"/>
    <property type="project" value="UniProtKB-UniRule"/>
</dbReference>
<dbReference type="EMBL" id="PCTA01000003">
    <property type="protein sequence ID" value="PIP62083.1"/>
    <property type="molecule type" value="Genomic_DNA"/>
</dbReference>
<evidence type="ECO:0000256" key="2">
    <source>
        <dbReference type="ARBA" id="ARBA00023274"/>
    </source>
</evidence>
<keyword evidence="1 3" id="KW-0689">Ribosomal protein</keyword>
<dbReference type="PANTHER" id="PTHR23321:SF26">
    <property type="entry name" value="SMALL RIBOSOMAL SUBUNIT PROTEIN US15M"/>
    <property type="match status" value="1"/>
</dbReference>
<dbReference type="HAMAP" id="MF_01343_B">
    <property type="entry name" value="Ribosomal_uS15_B"/>
    <property type="match status" value="1"/>
</dbReference>
<dbReference type="InterPro" id="IPR000589">
    <property type="entry name" value="Ribosomal_uS15"/>
</dbReference>
<comment type="function">
    <text evidence="3 5">One of the primary rRNA binding proteins, it binds directly to 16S rRNA where it helps nucleate assembly of the platform of the 30S subunit by binding and bridging several RNA helices of the 16S rRNA.</text>
</comment>
<comment type="similarity">
    <text evidence="3 4">Belongs to the universal ribosomal protein uS15 family.</text>
</comment>
<evidence type="ECO:0000256" key="4">
    <source>
        <dbReference type="RuleBase" id="RU003919"/>
    </source>
</evidence>
<comment type="caution">
    <text evidence="6">The sequence shown here is derived from an EMBL/GenBank/DDBJ whole genome shotgun (WGS) entry which is preliminary data.</text>
</comment>
<evidence type="ECO:0000313" key="6">
    <source>
        <dbReference type="EMBL" id="PIP62083.1"/>
    </source>
</evidence>
<evidence type="ECO:0000256" key="5">
    <source>
        <dbReference type="RuleBase" id="RU004524"/>
    </source>
</evidence>
<proteinExistence type="inferred from homology"/>
<dbReference type="PROSITE" id="PS00362">
    <property type="entry name" value="RIBOSOMAL_S15"/>
    <property type="match status" value="1"/>
</dbReference>
<accession>A0A2H0BWM1</accession>
<dbReference type="InterPro" id="IPR005290">
    <property type="entry name" value="Ribosomal_uS15_bac-type"/>
</dbReference>
<evidence type="ECO:0000256" key="1">
    <source>
        <dbReference type="ARBA" id="ARBA00022980"/>
    </source>
</evidence>
<dbReference type="GO" id="GO:0003735">
    <property type="term" value="F:structural constituent of ribosome"/>
    <property type="evidence" value="ECO:0007669"/>
    <property type="project" value="InterPro"/>
</dbReference>
<comment type="function">
    <text evidence="3">Forms an intersubunit bridge (bridge B4) with the 23S rRNA of the 50S subunit in the ribosome.</text>
</comment>
<gene>
    <name evidence="3" type="primary">rpsO</name>
    <name evidence="6" type="ORF">COW99_00150</name>
</gene>
<dbReference type="CDD" id="cd00353">
    <property type="entry name" value="Ribosomal_S15p_S13e"/>
    <property type="match status" value="1"/>
</dbReference>
<name>A0A2H0BWM1_9BACT</name>